<reference evidence="3" key="1">
    <citation type="submission" date="2011-05" db="EMBL/GenBank/DDBJ databases">
        <authorList>
            <person name="Richards S.R."/>
            <person name="Qu J."/>
            <person name="Jiang H."/>
            <person name="Jhangiani S.N."/>
            <person name="Agravi P."/>
            <person name="Goodspeed R."/>
            <person name="Gross S."/>
            <person name="Mandapat C."/>
            <person name="Jackson L."/>
            <person name="Mathew T."/>
            <person name="Pu L."/>
            <person name="Thornton R."/>
            <person name="Saada N."/>
            <person name="Wilczek-Boney K.B."/>
            <person name="Lee S."/>
            <person name="Kovar C."/>
            <person name="Wu Y."/>
            <person name="Scherer S.E."/>
            <person name="Worley K.C."/>
            <person name="Muzny D.M."/>
            <person name="Gibbs R."/>
        </authorList>
    </citation>
    <scope>NUCLEOTIDE SEQUENCE</scope>
    <source>
        <strain evidence="3">Brora</strain>
    </source>
</reference>
<dbReference type="PANTHER" id="PTHR15832">
    <property type="entry name" value="SHC (SRC HOMOLOGY DOMAIN C-TERMINAL) ADAPTOR HOMOLOG"/>
    <property type="match status" value="1"/>
</dbReference>
<keyword evidence="3" id="KW-1185">Reference proteome</keyword>
<sequence length="119" mass="13415">MIAVEFASYIGSVPVAGSEQPNRADYFRAQLEQMREAKKRKPVLLVISLAGIKACSTDGKNVFMAHALRRVSYATCDPENCQFSFLAREPKGHFSLQYCHSFLTQSSEQVREFSESLNF</sequence>
<dbReference type="Gene3D" id="2.30.29.30">
    <property type="entry name" value="Pleckstrin-homology domain (PH domain)/Phosphotyrosine-binding domain (PTB)"/>
    <property type="match status" value="1"/>
</dbReference>
<organism evidence="2 3">
    <name type="scientific">Strigamia maritima</name>
    <name type="common">European centipede</name>
    <name type="synonym">Geophilus maritimus</name>
    <dbReference type="NCBI Taxonomy" id="126957"/>
    <lineage>
        <taxon>Eukaryota</taxon>
        <taxon>Metazoa</taxon>
        <taxon>Ecdysozoa</taxon>
        <taxon>Arthropoda</taxon>
        <taxon>Myriapoda</taxon>
        <taxon>Chilopoda</taxon>
        <taxon>Pleurostigmophora</taxon>
        <taxon>Geophilomorpha</taxon>
        <taxon>Linotaeniidae</taxon>
        <taxon>Strigamia</taxon>
    </lineage>
</organism>
<evidence type="ECO:0000313" key="3">
    <source>
        <dbReference type="Proteomes" id="UP000014500"/>
    </source>
</evidence>
<reference evidence="2" key="2">
    <citation type="submission" date="2015-02" db="UniProtKB">
        <authorList>
            <consortium name="EnsemblMetazoa"/>
        </authorList>
    </citation>
    <scope>IDENTIFICATION</scope>
</reference>
<dbReference type="InterPro" id="IPR006020">
    <property type="entry name" value="PTB/PI_dom"/>
</dbReference>
<dbReference type="InterPro" id="IPR011993">
    <property type="entry name" value="PH-like_dom_sf"/>
</dbReference>
<name>T1JKY9_STRMM</name>
<dbReference type="Pfam" id="PF00640">
    <property type="entry name" value="PID"/>
    <property type="match status" value="1"/>
</dbReference>
<dbReference type="eggNOG" id="ENOG502RXFM">
    <property type="taxonomic scope" value="Eukaryota"/>
</dbReference>
<dbReference type="HOGENOM" id="CLU_121735_0_0_1"/>
<protein>
    <recommendedName>
        <fullName evidence="1">PID domain-containing protein</fullName>
    </recommendedName>
</protein>
<dbReference type="PANTHER" id="PTHR15832:SF2">
    <property type="entry name" value="SH2 DOMAIN-CONTAINING PROTEIN"/>
    <property type="match status" value="1"/>
</dbReference>
<dbReference type="OMA" id="MTHALGI"/>
<dbReference type="EMBL" id="AFFK01014481">
    <property type="status" value="NOT_ANNOTATED_CDS"/>
    <property type="molecule type" value="Genomic_DNA"/>
</dbReference>
<proteinExistence type="predicted"/>
<dbReference type="SUPFAM" id="SSF50729">
    <property type="entry name" value="PH domain-like"/>
    <property type="match status" value="1"/>
</dbReference>
<evidence type="ECO:0000259" key="1">
    <source>
        <dbReference type="PROSITE" id="PS01179"/>
    </source>
</evidence>
<dbReference type="PROSITE" id="PS01179">
    <property type="entry name" value="PID"/>
    <property type="match status" value="1"/>
</dbReference>
<evidence type="ECO:0000313" key="2">
    <source>
        <dbReference type="EnsemblMetazoa" id="SMAR014519-PA"/>
    </source>
</evidence>
<dbReference type="AlphaFoldDB" id="T1JKY9"/>
<accession>T1JKY9</accession>
<dbReference type="EnsemblMetazoa" id="SMAR014519-RA">
    <property type="protein sequence ID" value="SMAR014519-PA"/>
    <property type="gene ID" value="SMAR014519"/>
</dbReference>
<dbReference type="PhylomeDB" id="T1JKY9"/>
<dbReference type="Proteomes" id="UP000014500">
    <property type="component" value="Unassembled WGS sequence"/>
</dbReference>
<feature type="domain" description="PID" evidence="1">
    <location>
        <begin position="7"/>
        <end position="102"/>
    </location>
</feature>